<dbReference type="STRING" id="662755.CRES_1271"/>
<sequence length="432" mass="46726">MDAGRLRWNRQTGAGARLRCCGPLSRWGGGALMHSLSGNEDNRRKLAWIYLRRAIEASRHDLLELLYEGKGETDPEKLAHRIYRRDDTLPDAILSTTSQRWDHDPRKDAEFAKRHQHRLVTPDDAEWPSSLEAAFGRMRGGGADADGGVRGQAAAPFAFWVHGTRQLDASVRRAVTMVGTRAASAYGKSVTSDLARRLAGDGITVVSGGAMGIDTVAHTAALEAGGATVAVLACGLDVNYPIKNAQLFQQITHNGVLVSEYAPGTSPARHRFLTRNRLVAGFGQVAVMVEAALRSGAINTMNWAEAMVVPNLVVPGPINSTNAQGCLLRIQQQRAELLRTYEDILVALEPVGTQLELGVTSGEQMLSWEQTAVFDACLPAKTASEDVPAGDGELTAILASTGLEAREVIRALRQLESNGLVVREGAQWRRHC</sequence>
<name>F8DYB6_CORRG</name>
<dbReference type="InterPro" id="IPR057666">
    <property type="entry name" value="DrpA_SLOG"/>
</dbReference>
<dbReference type="Pfam" id="PF02481">
    <property type="entry name" value="DNA_processg_A"/>
    <property type="match status" value="1"/>
</dbReference>
<comment type="similarity">
    <text evidence="1">Belongs to the DprA/Smf family.</text>
</comment>
<dbReference type="PANTHER" id="PTHR43022:SF1">
    <property type="entry name" value="PROTEIN SMF"/>
    <property type="match status" value="1"/>
</dbReference>
<protein>
    <submittedName>
        <fullName evidence="3">DNA processing protein</fullName>
    </submittedName>
</protein>
<organism evidence="3 4">
    <name type="scientific">Corynebacterium resistens (strain DSM 45100 / JCM 12819 / GTC 2026 / SICGH 158)</name>
    <dbReference type="NCBI Taxonomy" id="662755"/>
    <lineage>
        <taxon>Bacteria</taxon>
        <taxon>Bacillati</taxon>
        <taxon>Actinomycetota</taxon>
        <taxon>Actinomycetes</taxon>
        <taxon>Mycobacteriales</taxon>
        <taxon>Corynebacteriaceae</taxon>
        <taxon>Corynebacterium</taxon>
    </lineage>
</organism>
<evidence type="ECO:0000256" key="1">
    <source>
        <dbReference type="ARBA" id="ARBA00006525"/>
    </source>
</evidence>
<dbReference type="Gene3D" id="3.40.50.450">
    <property type="match status" value="1"/>
</dbReference>
<proteinExistence type="inferred from homology"/>
<gene>
    <name evidence="3" type="ordered locus">CRES_1271</name>
</gene>
<dbReference type="AlphaFoldDB" id="F8DYB6"/>
<keyword evidence="4" id="KW-1185">Reference proteome</keyword>
<evidence type="ECO:0000313" key="4">
    <source>
        <dbReference type="Proteomes" id="UP000000492"/>
    </source>
</evidence>
<feature type="domain" description="Smf/DprA SLOG" evidence="2">
    <location>
        <begin position="120"/>
        <end position="348"/>
    </location>
</feature>
<dbReference type="NCBIfam" id="TIGR00732">
    <property type="entry name" value="dprA"/>
    <property type="match status" value="1"/>
</dbReference>
<dbReference type="KEGG" id="crd:CRES_1271"/>
<dbReference type="Proteomes" id="UP000000492">
    <property type="component" value="Chromosome"/>
</dbReference>
<dbReference type="InterPro" id="IPR003488">
    <property type="entry name" value="DprA"/>
</dbReference>
<reference evidence="3 4" key="1">
    <citation type="journal article" date="2012" name="BMC Genomics">
        <title>Complete genome sequence, lifestyle, and multi-drug resistance of the human pathogen Corynebacterium resistens DSM 45100 isolated from blood samples of a leukemia patient.</title>
        <authorList>
            <person name="Schroder J."/>
            <person name="Maus I."/>
            <person name="Meyer K."/>
            <person name="Wordemann S."/>
            <person name="Blom J."/>
            <person name="Jaenicke S."/>
            <person name="Schneider J."/>
            <person name="Trost E."/>
            <person name="Tauch A."/>
        </authorList>
    </citation>
    <scope>NUCLEOTIDE SEQUENCE [LARGE SCALE GENOMIC DNA]</scope>
    <source>
        <strain evidence="4">DSM 45100 / JCM 12819 / CCUG 50093 / GTC 2026 / SICGH 158</strain>
    </source>
</reference>
<evidence type="ECO:0000313" key="3">
    <source>
        <dbReference type="EMBL" id="AEI09626.1"/>
    </source>
</evidence>
<dbReference type="HOGENOM" id="CLU_029601_2_1_11"/>
<dbReference type="PANTHER" id="PTHR43022">
    <property type="entry name" value="PROTEIN SMF"/>
    <property type="match status" value="1"/>
</dbReference>
<dbReference type="eggNOG" id="COG0758">
    <property type="taxonomic scope" value="Bacteria"/>
</dbReference>
<evidence type="ECO:0000259" key="2">
    <source>
        <dbReference type="Pfam" id="PF02481"/>
    </source>
</evidence>
<dbReference type="GO" id="GO:0009294">
    <property type="term" value="P:DNA-mediated transformation"/>
    <property type="evidence" value="ECO:0007669"/>
    <property type="project" value="InterPro"/>
</dbReference>
<dbReference type="SUPFAM" id="SSF102405">
    <property type="entry name" value="MCP/YpsA-like"/>
    <property type="match status" value="1"/>
</dbReference>
<dbReference type="EMBL" id="CP002857">
    <property type="protein sequence ID" value="AEI09626.1"/>
    <property type="molecule type" value="Genomic_DNA"/>
</dbReference>
<accession>F8DYB6</accession>